<evidence type="ECO:0000313" key="2">
    <source>
        <dbReference type="EMBL" id="NIH53488.1"/>
    </source>
</evidence>
<dbReference type="RefSeq" id="WP_167149135.1">
    <property type="nucleotide sequence ID" value="NZ_JAAMOX010000001.1"/>
</dbReference>
<sequence>MIDWAAFLIVFVTAIVSACVVVSLYSFGIRFSAMPAPRVRREDGTLEPVGDARDAEDDGIELQGRPRWATWAANICFGLCVVVVLFGIYLIVPALHVK</sequence>
<keyword evidence="3" id="KW-1185">Reference proteome</keyword>
<comment type="caution">
    <text evidence="2">The sequence shown here is derived from an EMBL/GenBank/DDBJ whole genome shotgun (WGS) entry which is preliminary data.</text>
</comment>
<gene>
    <name evidence="2" type="ORF">FHX76_001356</name>
</gene>
<accession>A0A7X5R0S5</accession>
<organism evidence="2 3">
    <name type="scientific">Lysinibacter cavernae</name>
    <dbReference type="NCBI Taxonomy" id="1640652"/>
    <lineage>
        <taxon>Bacteria</taxon>
        <taxon>Bacillati</taxon>
        <taxon>Actinomycetota</taxon>
        <taxon>Actinomycetes</taxon>
        <taxon>Micrococcales</taxon>
        <taxon>Microbacteriaceae</taxon>
        <taxon>Lysinibacter</taxon>
    </lineage>
</organism>
<name>A0A7X5R0S5_9MICO</name>
<dbReference type="Proteomes" id="UP000541033">
    <property type="component" value="Unassembled WGS sequence"/>
</dbReference>
<keyword evidence="1" id="KW-0472">Membrane</keyword>
<evidence type="ECO:0000256" key="1">
    <source>
        <dbReference type="SAM" id="Phobius"/>
    </source>
</evidence>
<protein>
    <submittedName>
        <fullName evidence="2">Quinol-cytochrome oxidoreductase complex cytochrome b subunit</fullName>
    </submittedName>
</protein>
<keyword evidence="1" id="KW-0812">Transmembrane</keyword>
<proteinExistence type="predicted"/>
<dbReference type="AlphaFoldDB" id="A0A7X5R0S5"/>
<feature type="transmembrane region" description="Helical" evidence="1">
    <location>
        <begin position="71"/>
        <end position="92"/>
    </location>
</feature>
<evidence type="ECO:0000313" key="3">
    <source>
        <dbReference type="Proteomes" id="UP000541033"/>
    </source>
</evidence>
<feature type="transmembrane region" description="Helical" evidence="1">
    <location>
        <begin position="6"/>
        <end position="31"/>
    </location>
</feature>
<reference evidence="2 3" key="1">
    <citation type="submission" date="2020-02" db="EMBL/GenBank/DDBJ databases">
        <title>Sequencing the genomes of 1000 actinobacteria strains.</title>
        <authorList>
            <person name="Klenk H.-P."/>
        </authorList>
    </citation>
    <scope>NUCLEOTIDE SEQUENCE [LARGE SCALE GENOMIC DNA]</scope>
    <source>
        <strain evidence="2 3">DSM 27960</strain>
    </source>
</reference>
<keyword evidence="1" id="KW-1133">Transmembrane helix</keyword>
<dbReference type="EMBL" id="JAAMOX010000001">
    <property type="protein sequence ID" value="NIH53488.1"/>
    <property type="molecule type" value="Genomic_DNA"/>
</dbReference>